<proteinExistence type="predicted"/>
<dbReference type="Proteomes" id="UP000579647">
    <property type="component" value="Unassembled WGS sequence"/>
</dbReference>
<comment type="caution">
    <text evidence="2">The sequence shown here is derived from an EMBL/GenBank/DDBJ whole genome shotgun (WGS) entry which is preliminary data.</text>
</comment>
<dbReference type="EMBL" id="JACHDO010000001">
    <property type="protein sequence ID" value="MBB5490965.1"/>
    <property type="molecule type" value="Genomic_DNA"/>
</dbReference>
<reference evidence="2 3" key="1">
    <citation type="submission" date="2020-08" db="EMBL/GenBank/DDBJ databases">
        <title>Sequencing the genomes of 1000 actinobacteria strains.</title>
        <authorList>
            <person name="Klenk H.-P."/>
        </authorList>
    </citation>
    <scope>NUCLEOTIDE SEQUENCE [LARGE SCALE GENOMIC DNA]</scope>
    <source>
        <strain evidence="2 3">DSM 44598</strain>
    </source>
</reference>
<evidence type="ECO:0000313" key="3">
    <source>
        <dbReference type="Proteomes" id="UP000579647"/>
    </source>
</evidence>
<gene>
    <name evidence="2" type="ORF">HNR07_002102</name>
</gene>
<dbReference type="Pfam" id="PF24623">
    <property type="entry name" value="Phage_zn_bind_8"/>
    <property type="match status" value="1"/>
</dbReference>
<feature type="domain" description="DNA-binding phage zinc finger" evidence="1">
    <location>
        <begin position="76"/>
        <end position="108"/>
    </location>
</feature>
<dbReference type="InterPro" id="IPR056911">
    <property type="entry name" value="Phage_Znf_bind_put"/>
</dbReference>
<dbReference type="RefSeq" id="WP_425572593.1">
    <property type="nucleotide sequence ID" value="NZ_BAAAKM010000147.1"/>
</dbReference>
<evidence type="ECO:0000259" key="1">
    <source>
        <dbReference type="Pfam" id="PF24623"/>
    </source>
</evidence>
<accession>A0A840WG96</accession>
<evidence type="ECO:0000313" key="2">
    <source>
        <dbReference type="EMBL" id="MBB5490965.1"/>
    </source>
</evidence>
<organism evidence="2 3">
    <name type="scientific">Nocardiopsis metallicus</name>
    <dbReference type="NCBI Taxonomy" id="179819"/>
    <lineage>
        <taxon>Bacteria</taxon>
        <taxon>Bacillati</taxon>
        <taxon>Actinomycetota</taxon>
        <taxon>Actinomycetes</taxon>
        <taxon>Streptosporangiales</taxon>
        <taxon>Nocardiopsidaceae</taxon>
        <taxon>Nocardiopsis</taxon>
    </lineage>
</organism>
<dbReference type="AlphaFoldDB" id="A0A840WG96"/>
<name>A0A840WG96_9ACTN</name>
<protein>
    <recommendedName>
        <fullName evidence="1">DNA-binding phage zinc finger domain-containing protein</fullName>
    </recommendedName>
</protein>
<sequence length="120" mass="13375">MTEPIEVSCECGATKGEACRTFSFGSYHRSRVQKSANWERSLEATRKKRTASLNKGRKVQIVEPLGDSSLVESFTLTVRCPARQCKAAPGNPCTGRVEWHAQRSKRGAELKARYDNQNEG</sequence>
<keyword evidence="3" id="KW-1185">Reference proteome</keyword>